<evidence type="ECO:0000256" key="5">
    <source>
        <dbReference type="ARBA" id="ARBA00022519"/>
    </source>
</evidence>
<dbReference type="EMBL" id="BJZO01000039">
    <property type="protein sequence ID" value="GEO81527.1"/>
    <property type="molecule type" value="Genomic_DNA"/>
</dbReference>
<dbReference type="InterPro" id="IPR058982">
    <property type="entry name" value="Beta-barrel_AprE"/>
</dbReference>
<dbReference type="RefSeq" id="WP_147163561.1">
    <property type="nucleotide sequence ID" value="NZ_BJZO01000039.1"/>
</dbReference>
<dbReference type="OrthoDB" id="9810980at2"/>
<organism evidence="14 15">
    <name type="scientific">Pararhodospirillum oryzae</name>
    <dbReference type="NCBI Taxonomy" id="478448"/>
    <lineage>
        <taxon>Bacteria</taxon>
        <taxon>Pseudomonadati</taxon>
        <taxon>Pseudomonadota</taxon>
        <taxon>Alphaproteobacteria</taxon>
        <taxon>Rhodospirillales</taxon>
        <taxon>Rhodospirillaceae</taxon>
        <taxon>Pararhodospirillum</taxon>
    </lineage>
</organism>
<dbReference type="InterPro" id="IPR058781">
    <property type="entry name" value="HH_AprE-like"/>
</dbReference>
<comment type="caution">
    <text evidence="14">The sequence shown here is derived from an EMBL/GenBank/DDBJ whole genome shotgun (WGS) entry which is preliminary data.</text>
</comment>
<evidence type="ECO:0000256" key="4">
    <source>
        <dbReference type="ARBA" id="ARBA00022475"/>
    </source>
</evidence>
<comment type="similarity">
    <text evidence="2 9">Belongs to the membrane fusion protein (MFP) (TC 8.A.1) family.</text>
</comment>
<dbReference type="InterPro" id="IPR050739">
    <property type="entry name" value="MFP"/>
</dbReference>
<evidence type="ECO:0000256" key="10">
    <source>
        <dbReference type="SAM" id="Coils"/>
    </source>
</evidence>
<evidence type="ECO:0000256" key="3">
    <source>
        <dbReference type="ARBA" id="ARBA00022448"/>
    </source>
</evidence>
<dbReference type="Pfam" id="PF26002">
    <property type="entry name" value="Beta-barrel_AprE"/>
    <property type="match status" value="1"/>
</dbReference>
<keyword evidence="10" id="KW-0175">Coiled coil</keyword>
<evidence type="ECO:0000256" key="2">
    <source>
        <dbReference type="ARBA" id="ARBA00009477"/>
    </source>
</evidence>
<keyword evidence="6 9" id="KW-0812">Transmembrane</keyword>
<evidence type="ECO:0000259" key="13">
    <source>
        <dbReference type="Pfam" id="PF26002"/>
    </source>
</evidence>
<comment type="subcellular location">
    <subcellularLocation>
        <location evidence="1 9">Cell inner membrane</location>
        <topology evidence="1 9">Single-pass membrane protein</topology>
    </subcellularLocation>
</comment>
<keyword evidence="8 9" id="KW-0472">Membrane</keyword>
<dbReference type="Pfam" id="PF25994">
    <property type="entry name" value="HH_AprE"/>
    <property type="match status" value="1"/>
</dbReference>
<proteinExistence type="inferred from homology"/>
<protein>
    <recommendedName>
        <fullName evidence="9">Membrane fusion protein (MFP) family protein</fullName>
    </recommendedName>
</protein>
<feature type="coiled-coil region" evidence="10">
    <location>
        <begin position="269"/>
        <end position="346"/>
    </location>
</feature>
<sequence length="494" mass="55051">MTHTPVPSEENQPSPPPETAAPLSDATASGASEMASSDRESRSRWSERARRRALDWNAPPSDPDMVAFQPAALSIENRPAPVWARSMIQLILGIVVVLLVWAAWARMDITVSARGKILADQPNIVLQPLDTAIIHAIPVKVGDPVVAGQVVAELDPTFSTADLSTLRQRRDSLKAQIERVQAQLQGELYAPQPDPNEFERIQKQVFDHQVASFTASQAAKQAEIDTLDAHQETLLENQKQYQAQLSTASEQERMYQTLMGEGVGSRVNLLVARIRRQETERQLASADNEMNEGVERRLQLQAELAALIRETNQKLAEELMAARGQLIEVEENLNKAERRQEMITLRAPVDATVLSVTPLSVGSVIRQAESLIELVPVRTTYQAEVRIPARDIRDITVGLPARLKFDAYPFQKFGVVNGTLEALGGDAQIDKDTQGTQEAYYMGRISLDWNTVDPRIQIIPGIQLSAELRTGDRRILSYFLYPLIRTLDESFKDR</sequence>
<feature type="domain" description="AprE-like long alpha-helical hairpin" evidence="12">
    <location>
        <begin position="160"/>
        <end position="337"/>
    </location>
</feature>
<accession>A0A512H7U7</accession>
<keyword evidence="7 9" id="KW-1133">Transmembrane helix</keyword>
<gene>
    <name evidence="14" type="ORF">ROR02_16580</name>
</gene>
<evidence type="ECO:0000256" key="11">
    <source>
        <dbReference type="SAM" id="MobiDB-lite"/>
    </source>
</evidence>
<name>A0A512H7U7_9PROT</name>
<dbReference type="GO" id="GO:0015031">
    <property type="term" value="P:protein transport"/>
    <property type="evidence" value="ECO:0007669"/>
    <property type="project" value="InterPro"/>
</dbReference>
<evidence type="ECO:0000313" key="15">
    <source>
        <dbReference type="Proteomes" id="UP000321567"/>
    </source>
</evidence>
<reference evidence="14 15" key="1">
    <citation type="submission" date="2019-07" db="EMBL/GenBank/DDBJ databases">
        <title>Whole genome shotgun sequence of Rhodospirillum oryzae NBRC 107573.</title>
        <authorList>
            <person name="Hosoyama A."/>
            <person name="Uohara A."/>
            <person name="Ohji S."/>
            <person name="Ichikawa N."/>
        </authorList>
    </citation>
    <scope>NUCLEOTIDE SEQUENCE [LARGE SCALE GENOMIC DNA]</scope>
    <source>
        <strain evidence="14 15">NBRC 107573</strain>
    </source>
</reference>
<dbReference type="PANTHER" id="PTHR30386:SF26">
    <property type="entry name" value="TRANSPORT PROTEIN COMB"/>
    <property type="match status" value="1"/>
</dbReference>
<feature type="domain" description="AprE-like beta-barrel" evidence="13">
    <location>
        <begin position="383"/>
        <end position="471"/>
    </location>
</feature>
<feature type="region of interest" description="Disordered" evidence="11">
    <location>
        <begin position="1"/>
        <end position="47"/>
    </location>
</feature>
<evidence type="ECO:0000256" key="7">
    <source>
        <dbReference type="ARBA" id="ARBA00022989"/>
    </source>
</evidence>
<dbReference type="GO" id="GO:0005886">
    <property type="term" value="C:plasma membrane"/>
    <property type="evidence" value="ECO:0007669"/>
    <property type="project" value="UniProtKB-SubCell"/>
</dbReference>
<dbReference type="Gene3D" id="2.40.30.170">
    <property type="match status" value="1"/>
</dbReference>
<evidence type="ECO:0000256" key="8">
    <source>
        <dbReference type="ARBA" id="ARBA00023136"/>
    </source>
</evidence>
<feature type="compositionally biased region" description="Basic and acidic residues" evidence="11">
    <location>
        <begin position="36"/>
        <end position="47"/>
    </location>
</feature>
<keyword evidence="4 9" id="KW-1003">Cell membrane</keyword>
<dbReference type="PRINTS" id="PR01490">
    <property type="entry name" value="RTXTOXIND"/>
</dbReference>
<feature type="transmembrane region" description="Helical" evidence="9">
    <location>
        <begin position="82"/>
        <end position="104"/>
    </location>
</feature>
<dbReference type="AlphaFoldDB" id="A0A512H7U7"/>
<evidence type="ECO:0000256" key="1">
    <source>
        <dbReference type="ARBA" id="ARBA00004377"/>
    </source>
</evidence>
<keyword evidence="15" id="KW-1185">Reference proteome</keyword>
<evidence type="ECO:0000256" key="9">
    <source>
        <dbReference type="RuleBase" id="RU365093"/>
    </source>
</evidence>
<evidence type="ECO:0000313" key="14">
    <source>
        <dbReference type="EMBL" id="GEO81527.1"/>
    </source>
</evidence>
<dbReference type="NCBIfam" id="TIGR01843">
    <property type="entry name" value="type_I_hlyD"/>
    <property type="match status" value="1"/>
</dbReference>
<evidence type="ECO:0000259" key="12">
    <source>
        <dbReference type="Pfam" id="PF25994"/>
    </source>
</evidence>
<dbReference type="Proteomes" id="UP000321567">
    <property type="component" value="Unassembled WGS sequence"/>
</dbReference>
<keyword evidence="3 9" id="KW-0813">Transport</keyword>
<dbReference type="PANTHER" id="PTHR30386">
    <property type="entry name" value="MEMBRANE FUSION SUBUNIT OF EMRAB-TOLC MULTIDRUG EFFLUX PUMP"/>
    <property type="match status" value="1"/>
</dbReference>
<feature type="compositionally biased region" description="Low complexity" evidence="11">
    <location>
        <begin position="1"/>
        <end position="12"/>
    </location>
</feature>
<keyword evidence="5 9" id="KW-0997">Cell inner membrane</keyword>
<evidence type="ECO:0000256" key="6">
    <source>
        <dbReference type="ARBA" id="ARBA00022692"/>
    </source>
</evidence>
<dbReference type="InterPro" id="IPR010129">
    <property type="entry name" value="T1SS_HlyD"/>
</dbReference>